<dbReference type="Pfam" id="PF00106">
    <property type="entry name" value="adh_short"/>
    <property type="match status" value="1"/>
</dbReference>
<evidence type="ECO:0000256" key="2">
    <source>
        <dbReference type="ARBA" id="ARBA00023002"/>
    </source>
</evidence>
<dbReference type="PANTHER" id="PTHR44196">
    <property type="entry name" value="DEHYDROGENASE/REDUCTASE SDR FAMILY MEMBER 7B"/>
    <property type="match status" value="1"/>
</dbReference>
<evidence type="ECO:0000313" key="6">
    <source>
        <dbReference type="Proteomes" id="UP000198575"/>
    </source>
</evidence>
<comment type="similarity">
    <text evidence="1 3">Belongs to the short-chain dehydrogenases/reductases (SDR) family.</text>
</comment>
<keyword evidence="2" id="KW-0560">Oxidoreductase</keyword>
<dbReference type="PRINTS" id="PR00081">
    <property type="entry name" value="GDHRDH"/>
</dbReference>
<dbReference type="PANTHER" id="PTHR44196:SF2">
    <property type="entry name" value="SHORT-CHAIN DEHYDROGENASE-RELATED"/>
    <property type="match status" value="1"/>
</dbReference>
<dbReference type="InterPro" id="IPR002347">
    <property type="entry name" value="SDR_fam"/>
</dbReference>
<protein>
    <recommendedName>
        <fullName evidence="4">Ketoreductase domain-containing protein</fullName>
    </recommendedName>
</protein>
<evidence type="ECO:0000259" key="4">
    <source>
        <dbReference type="SMART" id="SM00822"/>
    </source>
</evidence>
<dbReference type="AlphaFoldDB" id="A0A1I4XBT7"/>
<dbReference type="GO" id="GO:0016491">
    <property type="term" value="F:oxidoreductase activity"/>
    <property type="evidence" value="ECO:0007669"/>
    <property type="project" value="UniProtKB-KW"/>
</dbReference>
<dbReference type="SMART" id="SM00822">
    <property type="entry name" value="PKS_KR"/>
    <property type="match status" value="1"/>
</dbReference>
<dbReference type="EMBL" id="FOVF01000009">
    <property type="protein sequence ID" value="SFN23378.1"/>
    <property type="molecule type" value="Genomic_DNA"/>
</dbReference>
<evidence type="ECO:0000313" key="5">
    <source>
        <dbReference type="EMBL" id="SFN23378.1"/>
    </source>
</evidence>
<dbReference type="PRINTS" id="PR00080">
    <property type="entry name" value="SDRFAMILY"/>
</dbReference>
<dbReference type="SUPFAM" id="SSF51735">
    <property type="entry name" value="NAD(P)-binding Rossmann-fold domains"/>
    <property type="match status" value="1"/>
</dbReference>
<sequence>MTQTRGYALITGASAGIGAAFARELAARGHPLVLSARRVERLESLAQSLREAHRIDIQIIPADLAERDAPRLLCEEVARRGLGVDLLVNNAGYGVTGYFLSQPWQVQADFIQVLMTAPTELCHRLLPAMRERGHGRIINVASLAGHVPGSAGQTLYAGAKSYLIKLSQALHLEYGPDGVNTCALCPGFTYTEFHDVTGSRAMMSKLPKWLWMDAQTVVRQGLRAVDRGEAVHINGRVNRMIKSLLKLMPDRLALALMGRQSRRIRKKKPD</sequence>
<dbReference type="InterPro" id="IPR057326">
    <property type="entry name" value="KR_dom"/>
</dbReference>
<evidence type="ECO:0000256" key="3">
    <source>
        <dbReference type="RuleBase" id="RU000363"/>
    </source>
</evidence>
<dbReference type="OrthoDB" id="9810734at2"/>
<proteinExistence type="inferred from homology"/>
<keyword evidence="6" id="KW-1185">Reference proteome</keyword>
<dbReference type="PIRSF" id="PIRSF000126">
    <property type="entry name" value="11-beta-HSD1"/>
    <property type="match status" value="1"/>
</dbReference>
<dbReference type="STRING" id="578942.SAMN05216289_10919"/>
<dbReference type="Gene3D" id="3.40.50.720">
    <property type="entry name" value="NAD(P)-binding Rossmann-like Domain"/>
    <property type="match status" value="1"/>
</dbReference>
<gene>
    <name evidence="5" type="ORF">SAMN05216289_10919</name>
</gene>
<dbReference type="InterPro" id="IPR036291">
    <property type="entry name" value="NAD(P)-bd_dom_sf"/>
</dbReference>
<reference evidence="5 6" key="1">
    <citation type="submission" date="2016-10" db="EMBL/GenBank/DDBJ databases">
        <authorList>
            <person name="de Groot N.N."/>
        </authorList>
    </citation>
    <scope>NUCLEOTIDE SEQUENCE [LARGE SCALE GENOMIC DNA]</scope>
    <source>
        <strain evidence="5 6">CGMCC 1.7659</strain>
    </source>
</reference>
<feature type="domain" description="Ketoreductase" evidence="4">
    <location>
        <begin position="6"/>
        <end position="187"/>
    </location>
</feature>
<accession>A0A1I4XBT7</accession>
<dbReference type="RefSeq" id="WP_092406933.1">
    <property type="nucleotide sequence ID" value="NZ_FOVF01000009.1"/>
</dbReference>
<dbReference type="CDD" id="cd05233">
    <property type="entry name" value="SDR_c"/>
    <property type="match status" value="1"/>
</dbReference>
<evidence type="ECO:0000256" key="1">
    <source>
        <dbReference type="ARBA" id="ARBA00006484"/>
    </source>
</evidence>
<dbReference type="GO" id="GO:0016020">
    <property type="term" value="C:membrane"/>
    <property type="evidence" value="ECO:0007669"/>
    <property type="project" value="TreeGrafter"/>
</dbReference>
<name>A0A1I4XBT7_9GAMM</name>
<organism evidence="5 6">
    <name type="scientific">Dokdonella immobilis</name>
    <dbReference type="NCBI Taxonomy" id="578942"/>
    <lineage>
        <taxon>Bacteria</taxon>
        <taxon>Pseudomonadati</taxon>
        <taxon>Pseudomonadota</taxon>
        <taxon>Gammaproteobacteria</taxon>
        <taxon>Lysobacterales</taxon>
        <taxon>Rhodanobacteraceae</taxon>
        <taxon>Dokdonella</taxon>
    </lineage>
</organism>
<dbReference type="Proteomes" id="UP000198575">
    <property type="component" value="Unassembled WGS sequence"/>
</dbReference>